<protein>
    <submittedName>
        <fullName evidence="10">SpaH/EbpB family LPXTG-anchored major pilin</fullName>
    </submittedName>
</protein>
<dbReference type="InterPro" id="IPR041033">
    <property type="entry name" value="SpaA_PFL_dom_1"/>
</dbReference>
<evidence type="ECO:0000313" key="11">
    <source>
        <dbReference type="Proteomes" id="UP000712527"/>
    </source>
</evidence>
<organism evidence="10 11">
    <name type="scientific">Olsenella profusa</name>
    <dbReference type="NCBI Taxonomy" id="138595"/>
    <lineage>
        <taxon>Bacteria</taxon>
        <taxon>Bacillati</taxon>
        <taxon>Actinomycetota</taxon>
        <taxon>Coriobacteriia</taxon>
        <taxon>Coriobacteriales</taxon>
        <taxon>Atopobiaceae</taxon>
        <taxon>Olsenella</taxon>
    </lineage>
</organism>
<keyword evidence="2" id="KW-0964">Secreted</keyword>
<sequence length="471" mass="49785">MKFQNLAKGFLGAALGLTLAFGMVTPAFAADINIGNAVEGQTYSAYKLFDVTTSTSGDKTNYSYTLDASETALKTLLEKAGLTFTASGDGSVYMVTDGLDDETDAASLAKYLKQNIDQLGDADGTAPGSESGSATITDLEEGYYFVDTTTGTMCILNTTGATDIVEKNETPTVEKKVTNDDKDSAQVGDTVNFEITINAKPGAENYVLHDDMSDGLTLTQDSIVVKAGETTLTSPADYSIAYPTGEGTDGCDFEITFTKTYLDSITTDTTITVTYSAVLNENAVTGTDPETNKAILNYGENNDVTTTPAETKTYTYDFDLTKTDENEQPLTGAEFSLYSQEEGGTAINLVDLGNGNYRVATSTDQNTTTTIVVNSEGKATVDGLAGKNYWLEETKAPNGYNMLTERKVVTFNDTNTPATDDFAAVTVENHAGTELPSTGGMGTTALYAVGAALVIGAGVTLVVRRRASHEA</sequence>
<feature type="domain" description="SpaA-like prealbumin fold" evidence="9">
    <location>
        <begin position="318"/>
        <end position="416"/>
    </location>
</feature>
<proteinExistence type="predicted"/>
<evidence type="ECO:0000256" key="6">
    <source>
        <dbReference type="SAM" id="SignalP"/>
    </source>
</evidence>
<evidence type="ECO:0000256" key="3">
    <source>
        <dbReference type="ARBA" id="ARBA00022729"/>
    </source>
</evidence>
<evidence type="ECO:0000259" key="9">
    <source>
        <dbReference type="Pfam" id="PF17802"/>
    </source>
</evidence>
<dbReference type="SUPFAM" id="SSF49401">
    <property type="entry name" value="Bacterial adhesins"/>
    <property type="match status" value="1"/>
</dbReference>
<dbReference type="NCBIfam" id="TIGR04226">
    <property type="entry name" value="RrgB_K2N_iso_D2"/>
    <property type="match status" value="1"/>
</dbReference>
<dbReference type="Pfam" id="PF16569">
    <property type="entry name" value="GramPos_pilinBB"/>
    <property type="match status" value="1"/>
</dbReference>
<keyword evidence="5" id="KW-0812">Transmembrane</keyword>
<reference evidence="10 11" key="1">
    <citation type="journal article" date="2021" name="Sci. Rep.">
        <title>The distribution of antibiotic resistance genes in chicken gut microbiota commensals.</title>
        <authorList>
            <person name="Juricova H."/>
            <person name="Matiasovicova J."/>
            <person name="Kubasova T."/>
            <person name="Cejkova D."/>
            <person name="Rychlik I."/>
        </authorList>
    </citation>
    <scope>NUCLEOTIDE SEQUENCE [LARGE SCALE GENOMIC DNA]</scope>
    <source>
        <strain evidence="10 11">An794</strain>
    </source>
</reference>
<evidence type="ECO:0000313" key="10">
    <source>
        <dbReference type="EMBL" id="MBM6775229.1"/>
    </source>
</evidence>
<evidence type="ECO:0000259" key="8">
    <source>
        <dbReference type="Pfam" id="PF16569"/>
    </source>
</evidence>
<keyword evidence="5" id="KW-1133">Transmembrane helix</keyword>
<dbReference type="Gene3D" id="2.60.40.740">
    <property type="match status" value="1"/>
</dbReference>
<keyword evidence="4" id="KW-0572">Peptidoglycan-anchor</keyword>
<dbReference type="Pfam" id="PF00746">
    <property type="entry name" value="Gram_pos_anchor"/>
    <property type="match status" value="1"/>
</dbReference>
<dbReference type="EMBL" id="JACSNQ010000013">
    <property type="protein sequence ID" value="MBM6775229.1"/>
    <property type="molecule type" value="Genomic_DNA"/>
</dbReference>
<dbReference type="InterPro" id="IPR008966">
    <property type="entry name" value="Adhesion_dom_sf"/>
</dbReference>
<dbReference type="InterPro" id="IPR019931">
    <property type="entry name" value="LPXTG_anchor"/>
</dbReference>
<evidence type="ECO:0000256" key="4">
    <source>
        <dbReference type="ARBA" id="ARBA00023088"/>
    </source>
</evidence>
<accession>A0ABS2F2L3</accession>
<keyword evidence="1" id="KW-0134">Cell wall</keyword>
<feature type="chain" id="PRO_5045048309" evidence="6">
    <location>
        <begin position="30"/>
        <end position="471"/>
    </location>
</feature>
<comment type="caution">
    <text evidence="10">The sequence shown here is derived from an EMBL/GenBank/DDBJ whole genome shotgun (WGS) entry which is preliminary data.</text>
</comment>
<dbReference type="InterPro" id="IPR013783">
    <property type="entry name" value="Ig-like_fold"/>
</dbReference>
<evidence type="ECO:0000259" key="7">
    <source>
        <dbReference type="Pfam" id="PF00746"/>
    </source>
</evidence>
<dbReference type="Proteomes" id="UP000712527">
    <property type="component" value="Unassembled WGS sequence"/>
</dbReference>
<dbReference type="InterPro" id="IPR032334">
    <property type="entry name" value="GramPos_pilinBB"/>
</dbReference>
<dbReference type="Pfam" id="PF17802">
    <property type="entry name" value="SpaA"/>
    <property type="match status" value="1"/>
</dbReference>
<feature type="domain" description="Gram-positive pilin backbone subunit 2 Cna-B-like" evidence="8">
    <location>
        <begin position="188"/>
        <end position="301"/>
    </location>
</feature>
<name>A0ABS2F2L3_9ACTN</name>
<gene>
    <name evidence="10" type="ORF">H9X80_06700</name>
</gene>
<feature type="transmembrane region" description="Helical" evidence="5">
    <location>
        <begin position="445"/>
        <end position="463"/>
    </location>
</feature>
<feature type="signal peptide" evidence="6">
    <location>
        <begin position="1"/>
        <end position="29"/>
    </location>
</feature>
<evidence type="ECO:0000256" key="5">
    <source>
        <dbReference type="SAM" id="Phobius"/>
    </source>
</evidence>
<keyword evidence="3 6" id="KW-0732">Signal</keyword>
<dbReference type="RefSeq" id="WP_204793568.1">
    <property type="nucleotide sequence ID" value="NZ_JACSNQ010000013.1"/>
</dbReference>
<dbReference type="NCBIfam" id="TIGR01167">
    <property type="entry name" value="LPXTG_anchor"/>
    <property type="match status" value="1"/>
</dbReference>
<dbReference type="InterPro" id="IPR048052">
    <property type="entry name" value="FM1-like"/>
</dbReference>
<dbReference type="InterPro" id="IPR026466">
    <property type="entry name" value="Fim_isopep_form_D2_dom"/>
</dbReference>
<evidence type="ECO:0000256" key="1">
    <source>
        <dbReference type="ARBA" id="ARBA00022512"/>
    </source>
</evidence>
<evidence type="ECO:0000256" key="2">
    <source>
        <dbReference type="ARBA" id="ARBA00022525"/>
    </source>
</evidence>
<keyword evidence="11" id="KW-1185">Reference proteome</keyword>
<dbReference type="Gene3D" id="2.60.40.10">
    <property type="entry name" value="Immunoglobulins"/>
    <property type="match status" value="1"/>
</dbReference>
<keyword evidence="5" id="KW-0472">Membrane</keyword>
<dbReference type="NCBIfam" id="NF033902">
    <property type="entry name" value="iso_D2_wall_anc"/>
    <property type="match status" value="1"/>
</dbReference>
<feature type="domain" description="Gram-positive cocci surface proteins LPxTG" evidence="7">
    <location>
        <begin position="429"/>
        <end position="466"/>
    </location>
</feature>